<feature type="region of interest" description="Disordered" evidence="3">
    <location>
        <begin position="153"/>
        <end position="449"/>
    </location>
</feature>
<evidence type="ECO:0000259" key="5">
    <source>
        <dbReference type="PROSITE" id="PS50837"/>
    </source>
</evidence>
<feature type="domain" description="NACHT" evidence="5">
    <location>
        <begin position="674"/>
        <end position="799"/>
    </location>
</feature>
<feature type="compositionally biased region" description="Basic and acidic residues" evidence="3">
    <location>
        <begin position="295"/>
        <end position="305"/>
    </location>
</feature>
<dbReference type="InterPro" id="IPR032675">
    <property type="entry name" value="LRR_dom_sf"/>
</dbReference>
<dbReference type="Gene3D" id="3.10.20.90">
    <property type="entry name" value="Phosphatidylinositol 3-kinase Catalytic Subunit, Chain A, domain 1"/>
    <property type="match status" value="1"/>
</dbReference>
<dbReference type="KEGG" id="aplc:110973527"/>
<dbReference type="Gene3D" id="3.40.50.300">
    <property type="entry name" value="P-loop containing nucleotide triphosphate hydrolases"/>
    <property type="match status" value="1"/>
</dbReference>
<keyword evidence="6" id="KW-1185">Reference proteome</keyword>
<keyword evidence="2" id="KW-0067">ATP-binding</keyword>
<protein>
    <submittedName>
        <fullName evidence="7">Uncharacterized protein LOC110973527 isoform X1</fullName>
    </submittedName>
</protein>
<sequence length="1882" mass="206320">MLRRETSDWQRAGEAALTIREHSLAKWAPAKNRALRLRRTASHVQTTSRACGEMLSQGRESSRGVLEDAECSSARCGDRPIQLFVNSSLRMPLCLQLPPSTSVSALKGLLEDKLGIETEKQHLYTGMQAELREPLSLEDHGIKQDTNLELRLVSGLMGGTRKKKSAETRKKSGKKQQLKEEPESEKVSTDESHERKPEESLPSEREPNFPSTAGTVARRRRRLKKASKTPQSLEGAAALPDGKLGEDPAEGDSHQPSACSADSAGGRRQPDSGRRKKRRSRKKSWAQIHPIPENAPDRLEHEEKSSTNIASAVARDGMTTESTKSCTSSAASTDAAMEPEKSRSVTGVSAGATTEPQKSHVTLAASADATMEPKEFQVMTAASADATTDPQRSHSTSAASVAAEVEEPEKSHALTAVSSDVLIKPQRRDATSAASSSTPLEPETCHTTSAVTSTEPNCYVSPSKLHPEHSPSASAPQSCHQPMSLDITGGHCPVFLGPATGNVFIVVKDPKDVAPLLPDSTATNKQPVPSIPSCPQSTFLNVNVGGSQNPTFVGGASGNTFTFGQRGAVSGSTAGKLSSGDGSCSLENGGCASEKSPGASQAEMAADICEESLKTRYMTTGSYVQMIPWVDDDTKHIMDIYTQLQLVNDDGQERRNVMYEDLFHIKTREGHLVKRIICNGFPGLGKSTLIDKIAYDWALGSVEAIKKYKLVFVLKMHALEQSSDLIDAIFDQLINPKTVKKEDLSAYIAANSHKMLILLDGFDEFMTTNLRPKAFGSILNILNRKECPECTVIATTRPSHFAKLASKSLIQKPFTHVRVLGFSAEDVEKYVGRFYSKEPHKSRGLFERIQSSNVLSDLAKSPMLLLLMCLLWRGKSALPDTMSRLYSEAISYIFKRKGVSEEEVSQVVVEIGKIALRGLVSPVQLLSFQEKEFDDEATFDIAIKAGLLTSQRVLKGLNTHNSIQFVHKTFQEFCAAQFCQSESASGSEEFQQVLKQFANPLTYEYLLRFCCGDNEECTNMILKMLQKNQLDDRVLKLSLNCYFESQSQSLPSLDFIKSVVSRSVCLKNFNSDDLTSFVWFLKRVTDQRLGGESTILTRVQEMEILSCNLQSCSKDLAHFVSRMTNLSLFHLRWSWLSDSNLKHIASALGNLANLSQLGLAFNKGLVGSVLSGVLSFSKMHHYMLDSCCGSVSSTDMKPAVVPVSSVFTLVNLDLSGNILSGSGRSLTLLQHMKHLKKLTLDHCHLDTQDFIQVASLVGHMGNLVYCSVDDALRVKPSRSGIRLTMKQYSFRGADMANILKELASRSDLVELILKRIDEMSCSAATWAPSLNQLRHLQRLLVQDCSLQSMDLEPIAVSLSNISTLVELDLSQNKSLRSSGSSLSHLQILTQLRKLKLDFCNFCSQDMRYLAAVIGSIRNLVFCCIDSNFVVNQTSAGIKVVLMSCPLVAADVGEVFKALSKRTDLVQLVMSGITVLSGSSDSWAPHIKQLKHLQRLALTQCSLQSGDIEHIVESVCEMPTLAELDLSKNESLCNSVTQWAHLQRLTFLKKLRLMACDLSLEDMKCLSASVGAMSNLVHCSIDDVLRVTPTVSGVKLDLGHYPFTGPHLADIIGAMSDRVDLVELILGSVNGLSDSATRPWFPHLMQLKHLTRIELHCCSLQGEDIEHIAVSLSNMRTLTELNLSKNESLRDSGASWTHLQHLKQLKKLKVNSCNLSLQDLKYLAALIGRMANLVYCSCAFGHVTFQINPVHAGVRLTMSACPFSATDVTDVLMTVRGRQDIVGLAACHMPELGGSTAVWTPSLGHFKCLGQLILRHCSLQGTDIEHIATLVSEMPNLVKLDLCGNSSLGDSAEFWAPWLKKLTHLQRLNLGKGAITVKDLEHL</sequence>
<feature type="compositionally biased region" description="Polar residues" evidence="3">
    <location>
        <begin position="344"/>
        <end position="360"/>
    </location>
</feature>
<dbReference type="SUPFAM" id="SSF52540">
    <property type="entry name" value="P-loop containing nucleoside triphosphate hydrolases"/>
    <property type="match status" value="1"/>
</dbReference>
<evidence type="ECO:0000313" key="7">
    <source>
        <dbReference type="RefSeq" id="XP_022080101.1"/>
    </source>
</evidence>
<dbReference type="InterPro" id="IPR027417">
    <property type="entry name" value="P-loop_NTPase"/>
</dbReference>
<dbReference type="InterPro" id="IPR000626">
    <property type="entry name" value="Ubiquitin-like_dom"/>
</dbReference>
<reference evidence="7" key="1">
    <citation type="submission" date="2025-08" db="UniProtKB">
        <authorList>
            <consortium name="RefSeq"/>
        </authorList>
    </citation>
    <scope>IDENTIFICATION</scope>
</reference>
<dbReference type="Gene3D" id="3.80.10.10">
    <property type="entry name" value="Ribonuclease Inhibitor"/>
    <property type="match status" value="5"/>
</dbReference>
<organism evidence="6 7">
    <name type="scientific">Acanthaster planci</name>
    <name type="common">Crown-of-thorns starfish</name>
    <dbReference type="NCBI Taxonomy" id="133434"/>
    <lineage>
        <taxon>Eukaryota</taxon>
        <taxon>Metazoa</taxon>
        <taxon>Echinodermata</taxon>
        <taxon>Eleutherozoa</taxon>
        <taxon>Asterozoa</taxon>
        <taxon>Asteroidea</taxon>
        <taxon>Valvatacea</taxon>
        <taxon>Valvatida</taxon>
        <taxon>Acanthasteridae</taxon>
        <taxon>Acanthaster</taxon>
    </lineage>
</organism>
<feature type="compositionally biased region" description="Basic residues" evidence="3">
    <location>
        <begin position="217"/>
        <end position="227"/>
    </location>
</feature>
<feature type="domain" description="Ubiquitin-like" evidence="4">
    <location>
        <begin position="81"/>
        <end position="150"/>
    </location>
</feature>
<dbReference type="Pfam" id="PF05729">
    <property type="entry name" value="NACHT"/>
    <property type="match status" value="1"/>
</dbReference>
<dbReference type="PROSITE" id="PS50053">
    <property type="entry name" value="UBIQUITIN_2"/>
    <property type="match status" value="1"/>
</dbReference>
<feature type="compositionally biased region" description="Basic residues" evidence="3">
    <location>
        <begin position="274"/>
        <end position="284"/>
    </location>
</feature>
<dbReference type="PANTHER" id="PTHR46312">
    <property type="entry name" value="NACHT DOMAIN-CONTAINING PROTEIN"/>
    <property type="match status" value="1"/>
</dbReference>
<dbReference type="InterPro" id="IPR007111">
    <property type="entry name" value="NACHT_NTPase"/>
</dbReference>
<evidence type="ECO:0000256" key="3">
    <source>
        <dbReference type="SAM" id="MobiDB-lite"/>
    </source>
</evidence>
<evidence type="ECO:0000256" key="2">
    <source>
        <dbReference type="ARBA" id="ARBA00022840"/>
    </source>
</evidence>
<keyword evidence="1" id="KW-0547">Nucleotide-binding</keyword>
<dbReference type="SUPFAM" id="SSF52047">
    <property type="entry name" value="RNI-like"/>
    <property type="match status" value="2"/>
</dbReference>
<proteinExistence type="predicted"/>
<dbReference type="OrthoDB" id="10071976at2759"/>
<evidence type="ECO:0000313" key="6">
    <source>
        <dbReference type="Proteomes" id="UP000694845"/>
    </source>
</evidence>
<dbReference type="PROSITE" id="PS50837">
    <property type="entry name" value="NACHT"/>
    <property type="match status" value="1"/>
</dbReference>
<dbReference type="RefSeq" id="XP_022080101.1">
    <property type="nucleotide sequence ID" value="XM_022224409.1"/>
</dbReference>
<dbReference type="CDD" id="cd17039">
    <property type="entry name" value="Ubl_ubiquitin_like"/>
    <property type="match status" value="1"/>
</dbReference>
<dbReference type="SMART" id="SM00368">
    <property type="entry name" value="LRR_RI"/>
    <property type="match status" value="6"/>
</dbReference>
<dbReference type="GO" id="GO:0005524">
    <property type="term" value="F:ATP binding"/>
    <property type="evidence" value="ECO:0007669"/>
    <property type="project" value="UniProtKB-KW"/>
</dbReference>
<dbReference type="GeneID" id="110973527"/>
<dbReference type="Proteomes" id="UP000694845">
    <property type="component" value="Unplaced"/>
</dbReference>
<dbReference type="PRINTS" id="PR00364">
    <property type="entry name" value="DISEASERSIST"/>
</dbReference>
<dbReference type="InterPro" id="IPR029071">
    <property type="entry name" value="Ubiquitin-like_domsf"/>
</dbReference>
<name>A0A8B7XIS0_ACAPL</name>
<dbReference type="SUPFAM" id="SSF52058">
    <property type="entry name" value="L domain-like"/>
    <property type="match status" value="1"/>
</dbReference>
<evidence type="ECO:0000256" key="1">
    <source>
        <dbReference type="ARBA" id="ARBA00022741"/>
    </source>
</evidence>
<accession>A0A8B7XIS0</accession>
<feature type="compositionally biased region" description="Low complexity" evidence="3">
    <location>
        <begin position="393"/>
        <end position="403"/>
    </location>
</feature>
<dbReference type="SUPFAM" id="SSF54236">
    <property type="entry name" value="Ubiquitin-like"/>
    <property type="match status" value="1"/>
</dbReference>
<feature type="compositionally biased region" description="Basic and acidic residues" evidence="3">
    <location>
        <begin position="177"/>
        <end position="207"/>
    </location>
</feature>
<feature type="compositionally biased region" description="Low complexity" evidence="3">
    <location>
        <begin position="319"/>
        <end position="336"/>
    </location>
</feature>
<dbReference type="PANTHER" id="PTHR46312:SF2">
    <property type="entry name" value="NUCLEOTIDE-BINDING OLIGOMERIZATION DOMAIN-CONTAINING PROTEIN 2-LIKE"/>
    <property type="match status" value="1"/>
</dbReference>
<gene>
    <name evidence="7" type="primary">LOC110973527</name>
</gene>
<evidence type="ECO:0000259" key="4">
    <source>
        <dbReference type="PROSITE" id="PS50053"/>
    </source>
</evidence>